<organism evidence="9 10">
    <name type="scientific">Alienimonas chondri</name>
    <dbReference type="NCBI Taxonomy" id="2681879"/>
    <lineage>
        <taxon>Bacteria</taxon>
        <taxon>Pseudomonadati</taxon>
        <taxon>Planctomycetota</taxon>
        <taxon>Planctomycetia</taxon>
        <taxon>Planctomycetales</taxon>
        <taxon>Planctomycetaceae</taxon>
        <taxon>Alienimonas</taxon>
    </lineage>
</organism>
<dbReference type="Proteomes" id="UP000609651">
    <property type="component" value="Unassembled WGS sequence"/>
</dbReference>
<keyword evidence="4 7" id="KW-0812">Transmembrane</keyword>
<feature type="transmembrane region" description="Helical" evidence="7">
    <location>
        <begin position="574"/>
        <end position="592"/>
    </location>
</feature>
<feature type="transmembrane region" description="Helical" evidence="7">
    <location>
        <begin position="129"/>
        <end position="154"/>
    </location>
</feature>
<feature type="transmembrane region" description="Helical" evidence="7">
    <location>
        <begin position="508"/>
        <end position="532"/>
    </location>
</feature>
<dbReference type="PANTHER" id="PTHR30252:SF0">
    <property type="entry name" value="PEPTIDE TRANSPORTER CSTA"/>
    <property type="match status" value="1"/>
</dbReference>
<evidence type="ECO:0000256" key="1">
    <source>
        <dbReference type="ARBA" id="ARBA00004651"/>
    </source>
</evidence>
<name>A0ABX1VBN2_9PLAN</name>
<proteinExistence type="inferred from homology"/>
<feature type="transmembrane region" description="Helical" evidence="7">
    <location>
        <begin position="160"/>
        <end position="178"/>
    </location>
</feature>
<feature type="transmembrane region" description="Helical" evidence="7">
    <location>
        <begin position="481"/>
        <end position="502"/>
    </location>
</feature>
<evidence type="ECO:0000256" key="4">
    <source>
        <dbReference type="ARBA" id="ARBA00022692"/>
    </source>
</evidence>
<keyword evidence="3" id="KW-1003">Cell membrane</keyword>
<sequence>MSVLLVLLGSAAGLSLAYVVLGRWLSDVFAVDADAVVPSIEKEDGRDFVPTRRWVVFAHHFTSIAGTGPIVGPAVAVFWGWLPALVWVLLGSVLVGAVHDFGSLVVSLKNGGATVGEAAGRLISPRARWLFLTVLWLALTVVLGVFGLVIASVFGTYPESVLPVWAAMPLAILLGRVIKSGGNLAVPVALGLATLLGCVWLGAQYVPVDLAVILPKLGLDAFSPVVVWTVLLLAYCYAASVMPVGLLLQPRDLLNSGLLFLTMAALVIGAGVAGATGAADLASAPMIADTGALPGGAPAILPFLFVTVACGACSGFHCLVASGTSSKQVKSELDARPVGYGAMLAEAFLAVLVILACTAGLGMGRTLDIPEAAAGGVAATSPTTLVGGEAWSSLYRSDGNWSDFSLKSKIAAFVDGGANFLQQVGIPLWFGVGLIATTVAGFAATTLDSATRLQRYVVQELAGGLAEKAPIFAPLTGRHPATFIAVLAGGAIAMLPAAGKGYGTGGLILWPLFGATNQLLAGLAFLVIAFYLHRRRKPVLWLVPAALLMVAVPAWAMAVQVFDPEIGWIAQKNWLLSAMGGAVLLLEGWVLIEAVRMWPRVSRNDGVPNATPA</sequence>
<dbReference type="PANTHER" id="PTHR30252">
    <property type="entry name" value="INNER MEMBRANE PEPTIDE TRANSPORTER"/>
    <property type="match status" value="1"/>
</dbReference>
<evidence type="ECO:0000313" key="10">
    <source>
        <dbReference type="Proteomes" id="UP000609651"/>
    </source>
</evidence>
<comment type="caution">
    <text evidence="9">The sequence shown here is derived from an EMBL/GenBank/DDBJ whole genome shotgun (WGS) entry which is preliminary data.</text>
</comment>
<keyword evidence="6 7" id="KW-0472">Membrane</keyword>
<dbReference type="EMBL" id="WTPX01000038">
    <property type="protein sequence ID" value="NNJ25469.1"/>
    <property type="molecule type" value="Genomic_DNA"/>
</dbReference>
<reference evidence="9 10" key="1">
    <citation type="journal article" date="2020" name="Syst. Appl. Microbiol.">
        <title>Alienimonas chondri sp. nov., a novel planctomycete isolated from the biofilm of the red alga Chondrus crispus.</title>
        <authorList>
            <person name="Vitorino I."/>
            <person name="Albuquerque L."/>
            <person name="Wiegand S."/>
            <person name="Kallscheuer N."/>
            <person name="da Costa M.S."/>
            <person name="Lobo-da-Cunha A."/>
            <person name="Jogler C."/>
            <person name="Lage O.M."/>
        </authorList>
    </citation>
    <scope>NUCLEOTIDE SEQUENCE [LARGE SCALE GENOMIC DNA]</scope>
    <source>
        <strain evidence="9 10">LzC2</strain>
    </source>
</reference>
<feature type="transmembrane region" description="Helical" evidence="7">
    <location>
        <begin position="426"/>
        <end position="447"/>
    </location>
</feature>
<keyword evidence="10" id="KW-1185">Reference proteome</keyword>
<dbReference type="InterPro" id="IPR003706">
    <property type="entry name" value="CstA_N"/>
</dbReference>
<feature type="transmembrane region" description="Helical" evidence="7">
    <location>
        <begin position="539"/>
        <end position="562"/>
    </location>
</feature>
<feature type="transmembrane region" description="Helical" evidence="7">
    <location>
        <begin position="299"/>
        <end position="320"/>
    </location>
</feature>
<keyword evidence="5 7" id="KW-1133">Transmembrane helix</keyword>
<dbReference type="RefSeq" id="WP_171185523.1">
    <property type="nucleotide sequence ID" value="NZ_WTPX01000038.1"/>
</dbReference>
<gene>
    <name evidence="9" type="primary">cstA</name>
    <name evidence="9" type="ORF">LzC2_15390</name>
</gene>
<feature type="transmembrane region" description="Helical" evidence="7">
    <location>
        <begin position="225"/>
        <end position="246"/>
    </location>
</feature>
<evidence type="ECO:0000256" key="3">
    <source>
        <dbReference type="ARBA" id="ARBA00022475"/>
    </source>
</evidence>
<protein>
    <submittedName>
        <fullName evidence="9">Peptide transporter CstA</fullName>
    </submittedName>
</protein>
<dbReference type="InterPro" id="IPR051605">
    <property type="entry name" value="CstA"/>
</dbReference>
<feature type="transmembrane region" description="Helical" evidence="7">
    <location>
        <begin position="185"/>
        <end position="205"/>
    </location>
</feature>
<evidence type="ECO:0000256" key="2">
    <source>
        <dbReference type="ARBA" id="ARBA00007755"/>
    </source>
</evidence>
<comment type="subcellular location">
    <subcellularLocation>
        <location evidence="1">Cell membrane</location>
        <topology evidence="1">Multi-pass membrane protein</topology>
    </subcellularLocation>
</comment>
<feature type="domain" description="CstA N-terminal" evidence="8">
    <location>
        <begin position="6"/>
        <end position="550"/>
    </location>
</feature>
<evidence type="ECO:0000256" key="7">
    <source>
        <dbReference type="SAM" id="Phobius"/>
    </source>
</evidence>
<evidence type="ECO:0000313" key="9">
    <source>
        <dbReference type="EMBL" id="NNJ25469.1"/>
    </source>
</evidence>
<feature type="transmembrane region" description="Helical" evidence="7">
    <location>
        <begin position="258"/>
        <end position="279"/>
    </location>
</feature>
<feature type="transmembrane region" description="Helical" evidence="7">
    <location>
        <begin position="340"/>
        <end position="361"/>
    </location>
</feature>
<evidence type="ECO:0000256" key="6">
    <source>
        <dbReference type="ARBA" id="ARBA00023136"/>
    </source>
</evidence>
<dbReference type="Pfam" id="PF02554">
    <property type="entry name" value="CstA"/>
    <property type="match status" value="1"/>
</dbReference>
<evidence type="ECO:0000256" key="5">
    <source>
        <dbReference type="ARBA" id="ARBA00022989"/>
    </source>
</evidence>
<accession>A0ABX1VBN2</accession>
<comment type="similarity">
    <text evidence="2">Belongs to the peptide transporter carbon starvation (CstA) (TC 2.A.114) family.</text>
</comment>
<evidence type="ECO:0000259" key="8">
    <source>
        <dbReference type="Pfam" id="PF02554"/>
    </source>
</evidence>
<feature type="transmembrane region" description="Helical" evidence="7">
    <location>
        <begin position="84"/>
        <end position="108"/>
    </location>
</feature>